<keyword evidence="2 4" id="KW-0238">DNA-binding</keyword>
<dbReference type="PRINTS" id="PR00455">
    <property type="entry name" value="HTHTETR"/>
</dbReference>
<organism evidence="6 7">
    <name type="scientific">Subtercola boreus</name>
    <dbReference type="NCBI Taxonomy" id="120213"/>
    <lineage>
        <taxon>Bacteria</taxon>
        <taxon>Bacillati</taxon>
        <taxon>Actinomycetota</taxon>
        <taxon>Actinomycetes</taxon>
        <taxon>Micrococcales</taxon>
        <taxon>Microbacteriaceae</taxon>
        <taxon>Subtercola</taxon>
    </lineage>
</organism>
<dbReference type="AlphaFoldDB" id="A0A3E0W729"/>
<dbReference type="GO" id="GO:0003700">
    <property type="term" value="F:DNA-binding transcription factor activity"/>
    <property type="evidence" value="ECO:0007669"/>
    <property type="project" value="TreeGrafter"/>
</dbReference>
<dbReference type="PANTHER" id="PTHR30055">
    <property type="entry name" value="HTH-TYPE TRANSCRIPTIONAL REGULATOR RUTR"/>
    <property type="match status" value="1"/>
</dbReference>
<dbReference type="RefSeq" id="WP_116419704.1">
    <property type="nucleotide sequence ID" value="NZ_NBXC01000030.1"/>
</dbReference>
<evidence type="ECO:0000256" key="4">
    <source>
        <dbReference type="PROSITE-ProRule" id="PRU00335"/>
    </source>
</evidence>
<comment type="caution">
    <text evidence="6">The sequence shown here is derived from an EMBL/GenBank/DDBJ whole genome shotgun (WGS) entry which is preliminary data.</text>
</comment>
<evidence type="ECO:0000256" key="1">
    <source>
        <dbReference type="ARBA" id="ARBA00023015"/>
    </source>
</evidence>
<dbReference type="OrthoDB" id="3784817at2"/>
<feature type="DNA-binding region" description="H-T-H motif" evidence="4">
    <location>
        <begin position="32"/>
        <end position="51"/>
    </location>
</feature>
<evidence type="ECO:0000313" key="6">
    <source>
        <dbReference type="EMBL" id="RFA25267.1"/>
    </source>
</evidence>
<dbReference type="EMBL" id="NBXE01000034">
    <property type="protein sequence ID" value="RFA25267.1"/>
    <property type="molecule type" value="Genomic_DNA"/>
</dbReference>
<dbReference type="InterPro" id="IPR009057">
    <property type="entry name" value="Homeodomain-like_sf"/>
</dbReference>
<evidence type="ECO:0000256" key="3">
    <source>
        <dbReference type="ARBA" id="ARBA00023163"/>
    </source>
</evidence>
<dbReference type="SUPFAM" id="SSF46689">
    <property type="entry name" value="Homeodomain-like"/>
    <property type="match status" value="1"/>
</dbReference>
<protein>
    <submittedName>
        <fullName evidence="6">TetR family transcriptional regulator</fullName>
    </submittedName>
</protein>
<evidence type="ECO:0000256" key="2">
    <source>
        <dbReference type="ARBA" id="ARBA00023125"/>
    </source>
</evidence>
<evidence type="ECO:0000313" key="7">
    <source>
        <dbReference type="Proteomes" id="UP000257080"/>
    </source>
</evidence>
<dbReference type="Proteomes" id="UP000257080">
    <property type="component" value="Unassembled WGS sequence"/>
</dbReference>
<reference evidence="6 7" key="1">
    <citation type="submission" date="2017-04" db="EMBL/GenBank/DDBJ databases">
        <title>Comparative genome analysis of Subtercola boreus.</title>
        <authorList>
            <person name="Cho Y.-J."/>
            <person name="Cho A."/>
            <person name="Kim O.-S."/>
            <person name="Lee J.-I."/>
        </authorList>
    </citation>
    <scope>NUCLEOTIDE SEQUENCE [LARGE SCALE GENOMIC DNA]</scope>
    <source>
        <strain evidence="6 7">P28004</strain>
    </source>
</reference>
<keyword evidence="3" id="KW-0804">Transcription</keyword>
<dbReference type="PANTHER" id="PTHR30055:SF234">
    <property type="entry name" value="HTH-TYPE TRANSCRIPTIONAL REGULATOR BETI"/>
    <property type="match status" value="1"/>
</dbReference>
<name>A0A3E0W729_9MICO</name>
<feature type="domain" description="HTH tetR-type" evidence="5">
    <location>
        <begin position="9"/>
        <end position="69"/>
    </location>
</feature>
<accession>A0A3E0W729</accession>
<dbReference type="Pfam" id="PF00440">
    <property type="entry name" value="TetR_N"/>
    <property type="match status" value="1"/>
</dbReference>
<dbReference type="InterPro" id="IPR050109">
    <property type="entry name" value="HTH-type_TetR-like_transc_reg"/>
</dbReference>
<dbReference type="PROSITE" id="PS50977">
    <property type="entry name" value="HTH_TETR_2"/>
    <property type="match status" value="1"/>
</dbReference>
<dbReference type="GO" id="GO:0000976">
    <property type="term" value="F:transcription cis-regulatory region binding"/>
    <property type="evidence" value="ECO:0007669"/>
    <property type="project" value="TreeGrafter"/>
</dbReference>
<gene>
    <name evidence="6" type="ORF">B7R25_14595</name>
</gene>
<sequence>MSIETGTRSDTRSRIVEVAAQLLREQGPAGVTTRRVAEAAGVQAPTIYRLFGDKDGLLDAVAEFVLATFVSTKAAIVEAASADDVDPLDDLRAGWRAQIEFGVANPELFRLLSDPARGRSSPAAESGKRVLEARIHRVAVAGRLRVAESRAVDLVQAAGIGCIQTLLATAPGLRDAGLADSMYEAVLAQILAEVVPGEEHLGSAPLAALVGARAISPELDALSEVERMMLAEWLDRAIHSLQRTRL</sequence>
<dbReference type="Gene3D" id="1.10.357.10">
    <property type="entry name" value="Tetracycline Repressor, domain 2"/>
    <property type="match status" value="1"/>
</dbReference>
<dbReference type="InterPro" id="IPR001647">
    <property type="entry name" value="HTH_TetR"/>
</dbReference>
<keyword evidence="1" id="KW-0805">Transcription regulation</keyword>
<evidence type="ECO:0000259" key="5">
    <source>
        <dbReference type="PROSITE" id="PS50977"/>
    </source>
</evidence>
<proteinExistence type="predicted"/>